<reference evidence="1" key="2">
    <citation type="submission" date="2025-08" db="UniProtKB">
        <authorList>
            <consortium name="Ensembl"/>
        </authorList>
    </citation>
    <scope>IDENTIFICATION</scope>
</reference>
<name>A0A9L0ILM1_EQUAS</name>
<evidence type="ECO:0000313" key="1">
    <source>
        <dbReference type="Ensembl" id="ENSEASP00005037963.1"/>
    </source>
</evidence>
<evidence type="ECO:0000313" key="2">
    <source>
        <dbReference type="Proteomes" id="UP000694387"/>
    </source>
</evidence>
<reference evidence="1 2" key="1">
    <citation type="journal article" date="2020" name="Nat. Commun.">
        <title>Donkey genomes provide new insights into domestication and selection for coat color.</title>
        <authorList>
            <person name="Wang"/>
            <person name="C."/>
            <person name="Li"/>
            <person name="H."/>
            <person name="Guo"/>
            <person name="Y."/>
            <person name="Huang"/>
            <person name="J."/>
            <person name="Sun"/>
            <person name="Y."/>
            <person name="Min"/>
            <person name="J."/>
            <person name="Wang"/>
            <person name="J."/>
            <person name="Fang"/>
            <person name="X."/>
            <person name="Zhao"/>
            <person name="Z."/>
            <person name="Wang"/>
            <person name="S."/>
            <person name="Zhang"/>
            <person name="Y."/>
            <person name="Liu"/>
            <person name="Q."/>
            <person name="Jiang"/>
            <person name="Q."/>
            <person name="Wang"/>
            <person name="X."/>
            <person name="Guo"/>
            <person name="Y."/>
            <person name="Yang"/>
            <person name="C."/>
            <person name="Wang"/>
            <person name="Y."/>
            <person name="Tian"/>
            <person name="F."/>
            <person name="Zhuang"/>
            <person name="G."/>
            <person name="Fan"/>
            <person name="Y."/>
            <person name="Gao"/>
            <person name="Q."/>
            <person name="Li"/>
            <person name="Y."/>
            <person name="Ju"/>
            <person name="Z."/>
            <person name="Li"/>
            <person name="J."/>
            <person name="Li"/>
            <person name="R."/>
            <person name="Hou"/>
            <person name="M."/>
            <person name="Yang"/>
            <person name="G."/>
            <person name="Liu"/>
            <person name="G."/>
            <person name="Liu"/>
            <person name="W."/>
            <person name="Guo"/>
            <person name="J."/>
            <person name="Pan"/>
            <person name="S."/>
            <person name="Fan"/>
            <person name="G."/>
            <person name="Zhang"/>
            <person name="W."/>
            <person name="Zhang"/>
            <person name="R."/>
            <person name="Yu"/>
            <person name="J."/>
            <person name="Zhang"/>
            <person name="X."/>
            <person name="Yin"/>
            <person name="Q."/>
            <person name="Ji"/>
            <person name="C."/>
            <person name="Jin"/>
            <person name="Y."/>
            <person name="Yue"/>
            <person name="G."/>
            <person name="Liu"/>
            <person name="M."/>
            <person name="Xu"/>
            <person name="J."/>
            <person name="Liu"/>
            <person name="S."/>
            <person name="Jordana"/>
            <person name="J."/>
            <person name="Noce"/>
            <person name="A."/>
            <person name="Amills"/>
            <person name="M."/>
            <person name="Wu"/>
            <person name="D.D."/>
            <person name="Li"/>
            <person name="S."/>
            <person name="Zhou"/>
            <person name="X. and Zhong"/>
            <person name="J."/>
        </authorList>
    </citation>
    <scope>NUCLEOTIDE SEQUENCE [LARGE SCALE GENOMIC DNA]</scope>
</reference>
<dbReference type="AlphaFoldDB" id="A0A9L0ILM1"/>
<protein>
    <submittedName>
        <fullName evidence="1">Uncharacterized protein</fullName>
    </submittedName>
</protein>
<dbReference type="Proteomes" id="UP000694387">
    <property type="component" value="Chromosome 12"/>
</dbReference>
<proteinExistence type="predicted"/>
<reference evidence="1" key="3">
    <citation type="submission" date="2025-09" db="UniProtKB">
        <authorList>
            <consortium name="Ensembl"/>
        </authorList>
    </citation>
    <scope>IDENTIFICATION</scope>
</reference>
<keyword evidence="2" id="KW-1185">Reference proteome</keyword>
<organism evidence="1 2">
    <name type="scientific">Equus asinus</name>
    <name type="common">Donkey</name>
    <name type="synonym">Equus africanus asinus</name>
    <dbReference type="NCBI Taxonomy" id="9793"/>
    <lineage>
        <taxon>Eukaryota</taxon>
        <taxon>Metazoa</taxon>
        <taxon>Chordata</taxon>
        <taxon>Craniata</taxon>
        <taxon>Vertebrata</taxon>
        <taxon>Euteleostomi</taxon>
        <taxon>Mammalia</taxon>
        <taxon>Eutheria</taxon>
        <taxon>Laurasiatheria</taxon>
        <taxon>Perissodactyla</taxon>
        <taxon>Equidae</taxon>
        <taxon>Equus</taxon>
    </lineage>
</organism>
<accession>A0A9L0ILM1</accession>
<dbReference type="Ensembl" id="ENSEAST00005065327.1">
    <property type="protein sequence ID" value="ENSEASP00005037963.1"/>
    <property type="gene ID" value="ENSEASG00005026564.1"/>
</dbReference>
<sequence length="55" mass="6169">MGFPHTPLPRCLSLCPCHLEVLRPLPLPRCPSSSCSQAQLHIWAVPWPACPPLQW</sequence>